<accession>A0ABS8VBD2</accession>
<feature type="transmembrane region" description="Helical" evidence="2">
    <location>
        <begin position="74"/>
        <end position="94"/>
    </location>
</feature>
<dbReference type="Proteomes" id="UP000823775">
    <property type="component" value="Unassembled WGS sequence"/>
</dbReference>
<keyword evidence="2" id="KW-0812">Transmembrane</keyword>
<name>A0ABS8VBD2_DATST</name>
<evidence type="ECO:0000256" key="2">
    <source>
        <dbReference type="SAM" id="Phobius"/>
    </source>
</evidence>
<evidence type="ECO:0008006" key="5">
    <source>
        <dbReference type="Google" id="ProtNLM"/>
    </source>
</evidence>
<keyword evidence="4" id="KW-1185">Reference proteome</keyword>
<evidence type="ECO:0000256" key="1">
    <source>
        <dbReference type="SAM" id="MobiDB-lite"/>
    </source>
</evidence>
<evidence type="ECO:0000313" key="3">
    <source>
        <dbReference type="EMBL" id="MCD9644207.1"/>
    </source>
</evidence>
<gene>
    <name evidence="3" type="ORF">HAX54_032355</name>
</gene>
<organism evidence="3 4">
    <name type="scientific">Datura stramonium</name>
    <name type="common">Jimsonweed</name>
    <name type="synonym">Common thornapple</name>
    <dbReference type="NCBI Taxonomy" id="4076"/>
    <lineage>
        <taxon>Eukaryota</taxon>
        <taxon>Viridiplantae</taxon>
        <taxon>Streptophyta</taxon>
        <taxon>Embryophyta</taxon>
        <taxon>Tracheophyta</taxon>
        <taxon>Spermatophyta</taxon>
        <taxon>Magnoliopsida</taxon>
        <taxon>eudicotyledons</taxon>
        <taxon>Gunneridae</taxon>
        <taxon>Pentapetalae</taxon>
        <taxon>asterids</taxon>
        <taxon>lamiids</taxon>
        <taxon>Solanales</taxon>
        <taxon>Solanaceae</taxon>
        <taxon>Solanoideae</taxon>
        <taxon>Datureae</taxon>
        <taxon>Datura</taxon>
    </lineage>
</organism>
<sequence length="99" mass="10943">MGDIEEVAERRRIERTSSSFSSFKIIPLDDHHFDNTLTTAADGGEEKKKDTDVPEEVDSWLPITESRKGNAYTAAFHLLCSGIGTPALVLPFAFTSLGW</sequence>
<feature type="region of interest" description="Disordered" evidence="1">
    <location>
        <begin position="37"/>
        <end position="56"/>
    </location>
</feature>
<keyword evidence="2" id="KW-0472">Membrane</keyword>
<evidence type="ECO:0000313" key="4">
    <source>
        <dbReference type="Proteomes" id="UP000823775"/>
    </source>
</evidence>
<dbReference type="EMBL" id="JACEIK010004101">
    <property type="protein sequence ID" value="MCD9644207.1"/>
    <property type="molecule type" value="Genomic_DNA"/>
</dbReference>
<keyword evidence="2" id="KW-1133">Transmembrane helix</keyword>
<reference evidence="3 4" key="1">
    <citation type="journal article" date="2021" name="BMC Genomics">
        <title>Datura genome reveals duplications of psychoactive alkaloid biosynthetic genes and high mutation rate following tissue culture.</title>
        <authorList>
            <person name="Rajewski A."/>
            <person name="Carter-House D."/>
            <person name="Stajich J."/>
            <person name="Litt A."/>
        </authorList>
    </citation>
    <scope>NUCLEOTIDE SEQUENCE [LARGE SCALE GENOMIC DNA]</scope>
    <source>
        <strain evidence="3">AR-01</strain>
    </source>
</reference>
<protein>
    <recommendedName>
        <fullName evidence="5">Amino acid transporter transmembrane domain-containing protein</fullName>
    </recommendedName>
</protein>
<proteinExistence type="predicted"/>
<comment type="caution">
    <text evidence="3">The sequence shown here is derived from an EMBL/GenBank/DDBJ whole genome shotgun (WGS) entry which is preliminary data.</text>
</comment>